<dbReference type="GeneID" id="105139572"/>
<evidence type="ECO:0000256" key="5">
    <source>
        <dbReference type="PROSITE-ProRule" id="PRU00723"/>
    </source>
</evidence>
<keyword evidence="3 5" id="KW-0863">Zinc-finger</keyword>
<dbReference type="PANTHER" id="PTHR12620">
    <property type="entry name" value="U2 SNRNP AUXILIARY FACTOR, SMALL SUBUNIT"/>
    <property type="match status" value="1"/>
</dbReference>
<dbReference type="Proteomes" id="UP000694918">
    <property type="component" value="Unplaced"/>
</dbReference>
<gene>
    <name evidence="8" type="primary">LOC105139572</name>
</gene>
<dbReference type="PRINTS" id="PR01848">
    <property type="entry name" value="U2AUXFACTOR"/>
</dbReference>
<dbReference type="Pfam" id="PF00642">
    <property type="entry name" value="zf-CCCH"/>
    <property type="match status" value="1"/>
</dbReference>
<dbReference type="KEGG" id="peu:105139572"/>
<dbReference type="GO" id="GO:0003723">
    <property type="term" value="F:RNA binding"/>
    <property type="evidence" value="ECO:0007669"/>
    <property type="project" value="InterPro"/>
</dbReference>
<evidence type="ECO:0000256" key="4">
    <source>
        <dbReference type="ARBA" id="ARBA00022833"/>
    </source>
</evidence>
<evidence type="ECO:0000259" key="6">
    <source>
        <dbReference type="PROSITE" id="PS50103"/>
    </source>
</evidence>
<evidence type="ECO:0000256" key="1">
    <source>
        <dbReference type="ARBA" id="ARBA00022723"/>
    </source>
</evidence>
<evidence type="ECO:0000313" key="7">
    <source>
        <dbReference type="Proteomes" id="UP000694918"/>
    </source>
</evidence>
<evidence type="ECO:0000313" key="8">
    <source>
        <dbReference type="RefSeq" id="XP_011044363.1"/>
    </source>
</evidence>
<dbReference type="InterPro" id="IPR035979">
    <property type="entry name" value="RBD_domain_sf"/>
</dbReference>
<name>A0AAJ6Y6J7_POPEU</name>
<dbReference type="SUPFAM" id="SSF54928">
    <property type="entry name" value="RNA-binding domain, RBD"/>
    <property type="match status" value="1"/>
</dbReference>
<evidence type="ECO:0000256" key="3">
    <source>
        <dbReference type="ARBA" id="ARBA00022771"/>
    </source>
</evidence>
<accession>A0AAJ6Y6J7</accession>
<feature type="domain" description="C3H1-type" evidence="6">
    <location>
        <begin position="9"/>
        <end position="37"/>
    </location>
</feature>
<organism evidence="7 8">
    <name type="scientific">Populus euphratica</name>
    <name type="common">Euphrates poplar</name>
    <dbReference type="NCBI Taxonomy" id="75702"/>
    <lineage>
        <taxon>Eukaryota</taxon>
        <taxon>Viridiplantae</taxon>
        <taxon>Streptophyta</taxon>
        <taxon>Embryophyta</taxon>
        <taxon>Tracheophyta</taxon>
        <taxon>Spermatophyta</taxon>
        <taxon>Magnoliopsida</taxon>
        <taxon>eudicotyledons</taxon>
        <taxon>Gunneridae</taxon>
        <taxon>Pentapetalae</taxon>
        <taxon>rosids</taxon>
        <taxon>fabids</taxon>
        <taxon>Malpighiales</taxon>
        <taxon>Salicaceae</taxon>
        <taxon>Saliceae</taxon>
        <taxon>Populus</taxon>
    </lineage>
</organism>
<dbReference type="InterPro" id="IPR000571">
    <property type="entry name" value="Znf_CCCH"/>
</dbReference>
<keyword evidence="4 5" id="KW-0862">Zinc</keyword>
<reference evidence="8" key="1">
    <citation type="submission" date="2025-08" db="UniProtKB">
        <authorList>
            <consortium name="RefSeq"/>
        </authorList>
    </citation>
    <scope>IDENTIFICATION</scope>
</reference>
<sequence length="118" mass="13664">MAASIFGTEKDRVNCPFYFKSLACRHVDRCSRLHTKPSISRTLLLSNMYRRRDMITPAVDALGNTIDPRKIQQYFEVGNVYVRFREHERSSKALKDLTVRFFPGRLIIAGFSPVTDFC</sequence>
<dbReference type="Gene3D" id="3.30.70.330">
    <property type="match status" value="1"/>
</dbReference>
<keyword evidence="2" id="KW-0677">Repeat</keyword>
<dbReference type="AlphaFoldDB" id="A0AAJ6Y6J7"/>
<dbReference type="RefSeq" id="XP_011044363.1">
    <property type="nucleotide sequence ID" value="XM_011046061.1"/>
</dbReference>
<feature type="zinc finger region" description="C3H1-type" evidence="5">
    <location>
        <begin position="9"/>
        <end position="37"/>
    </location>
</feature>
<protein>
    <submittedName>
        <fullName evidence="8">Splicing factor U2af small subunit A-like</fullName>
    </submittedName>
</protein>
<evidence type="ECO:0000256" key="2">
    <source>
        <dbReference type="ARBA" id="ARBA00022737"/>
    </source>
</evidence>
<proteinExistence type="predicted"/>
<dbReference type="InterPro" id="IPR012677">
    <property type="entry name" value="Nucleotide-bd_a/b_plait_sf"/>
</dbReference>
<dbReference type="GO" id="GO:0008270">
    <property type="term" value="F:zinc ion binding"/>
    <property type="evidence" value="ECO:0007669"/>
    <property type="project" value="UniProtKB-KW"/>
</dbReference>
<keyword evidence="1 5" id="KW-0479">Metal-binding</keyword>
<keyword evidence="7" id="KW-1185">Reference proteome</keyword>
<dbReference type="PROSITE" id="PS50103">
    <property type="entry name" value="ZF_C3H1"/>
    <property type="match status" value="1"/>
</dbReference>
<dbReference type="GO" id="GO:0000398">
    <property type="term" value="P:mRNA splicing, via spliceosome"/>
    <property type="evidence" value="ECO:0007669"/>
    <property type="project" value="InterPro"/>
</dbReference>
<dbReference type="InterPro" id="IPR009145">
    <property type="entry name" value="U2AF_small"/>
</dbReference>
<dbReference type="GO" id="GO:0089701">
    <property type="term" value="C:U2AF complex"/>
    <property type="evidence" value="ECO:0007669"/>
    <property type="project" value="InterPro"/>
</dbReference>